<evidence type="ECO:0000313" key="2">
    <source>
        <dbReference type="Proteomes" id="UP001597302"/>
    </source>
</evidence>
<name>A0ABW4DX59_9RHOB</name>
<sequence length="122" mass="13177">MNSQIRLQKTLCATLEAALTGKKPRMPDAGGEIFNAFMALSRARSWHQHGPNPITWEALAAWSQLMRRPLPPHHAAIVMALDEVWMKDAARRVAAQTSGTPAAPMVSSTPLSAGLFDAMMGG</sequence>
<dbReference type="InterPro" id="IPR056919">
    <property type="entry name" value="Phage_TAC_18"/>
</dbReference>
<dbReference type="EMBL" id="JBHTOQ010000020">
    <property type="protein sequence ID" value="MFD1481441.1"/>
    <property type="molecule type" value="Genomic_DNA"/>
</dbReference>
<dbReference type="Proteomes" id="UP001597302">
    <property type="component" value="Unassembled WGS sequence"/>
</dbReference>
<keyword evidence="2" id="KW-1185">Reference proteome</keyword>
<proteinExistence type="predicted"/>
<dbReference type="RefSeq" id="WP_131577394.1">
    <property type="nucleotide sequence ID" value="NZ_CBCSAJ010000068.1"/>
</dbReference>
<protein>
    <submittedName>
        <fullName evidence="1">Uncharacterized protein</fullName>
    </submittedName>
</protein>
<gene>
    <name evidence="1" type="ORF">ACFQ5P_09040</name>
</gene>
<dbReference type="Pfam" id="PF23812">
    <property type="entry name" value="Phage_TAC_18"/>
    <property type="match status" value="1"/>
</dbReference>
<organism evidence="1 2">
    <name type="scientific">Paracoccus nototheniae</name>
    <dbReference type="NCBI Taxonomy" id="2489002"/>
    <lineage>
        <taxon>Bacteria</taxon>
        <taxon>Pseudomonadati</taxon>
        <taxon>Pseudomonadota</taxon>
        <taxon>Alphaproteobacteria</taxon>
        <taxon>Rhodobacterales</taxon>
        <taxon>Paracoccaceae</taxon>
        <taxon>Paracoccus</taxon>
    </lineage>
</organism>
<reference evidence="2" key="1">
    <citation type="journal article" date="2019" name="Int. J. Syst. Evol. Microbiol.">
        <title>The Global Catalogue of Microorganisms (GCM) 10K type strain sequencing project: providing services to taxonomists for standard genome sequencing and annotation.</title>
        <authorList>
            <consortium name="The Broad Institute Genomics Platform"/>
            <consortium name="The Broad Institute Genome Sequencing Center for Infectious Disease"/>
            <person name="Wu L."/>
            <person name="Ma J."/>
        </authorList>
    </citation>
    <scope>NUCLEOTIDE SEQUENCE [LARGE SCALE GENOMIC DNA]</scope>
    <source>
        <strain evidence="2">CCM 8875</strain>
    </source>
</reference>
<accession>A0ABW4DX59</accession>
<evidence type="ECO:0000313" key="1">
    <source>
        <dbReference type="EMBL" id="MFD1481441.1"/>
    </source>
</evidence>
<comment type="caution">
    <text evidence="1">The sequence shown here is derived from an EMBL/GenBank/DDBJ whole genome shotgun (WGS) entry which is preliminary data.</text>
</comment>